<dbReference type="AlphaFoldDB" id="A0A011VNS6"/>
<dbReference type="Pfam" id="PF00877">
    <property type="entry name" value="NLPC_P60"/>
    <property type="match status" value="1"/>
</dbReference>
<dbReference type="PROSITE" id="PS51935">
    <property type="entry name" value="NLPC_P60"/>
    <property type="match status" value="1"/>
</dbReference>
<dbReference type="STRING" id="69279.BG36_07555"/>
<feature type="domain" description="NlpC/P60" evidence="5">
    <location>
        <begin position="1"/>
        <end position="129"/>
    </location>
</feature>
<dbReference type="Gene3D" id="3.90.1720.10">
    <property type="entry name" value="endopeptidase domain like (from Nostoc punctiforme)"/>
    <property type="match status" value="1"/>
</dbReference>
<evidence type="ECO:0000256" key="1">
    <source>
        <dbReference type="ARBA" id="ARBA00007074"/>
    </source>
</evidence>
<keyword evidence="4" id="KW-0788">Thiol protease</keyword>
<dbReference type="Proteomes" id="UP000019849">
    <property type="component" value="Unassembled WGS sequence"/>
</dbReference>
<dbReference type="EMBL" id="JENY01000002">
    <property type="protein sequence ID" value="EXL10020.1"/>
    <property type="molecule type" value="Genomic_DNA"/>
</dbReference>
<accession>A0A011VNS6</accession>
<comment type="caution">
    <text evidence="6">The sequence shown here is derived from an EMBL/GenBank/DDBJ whole genome shotgun (WGS) entry which is preliminary data.</text>
</comment>
<dbReference type="GO" id="GO:0008234">
    <property type="term" value="F:cysteine-type peptidase activity"/>
    <property type="evidence" value="ECO:0007669"/>
    <property type="project" value="UniProtKB-KW"/>
</dbReference>
<evidence type="ECO:0000313" key="6">
    <source>
        <dbReference type="EMBL" id="EXL10020.1"/>
    </source>
</evidence>
<dbReference type="RefSeq" id="WP_035022885.1">
    <property type="nucleotide sequence ID" value="NZ_KK073878.1"/>
</dbReference>
<dbReference type="HOGENOM" id="CLU_153713_1_0_5"/>
<dbReference type="InterPro" id="IPR038765">
    <property type="entry name" value="Papain-like_cys_pep_sf"/>
</dbReference>
<evidence type="ECO:0000259" key="5">
    <source>
        <dbReference type="PROSITE" id="PS51935"/>
    </source>
</evidence>
<organism evidence="6 7">
    <name type="scientific">Aquamicrobium defluvii</name>
    <dbReference type="NCBI Taxonomy" id="69279"/>
    <lineage>
        <taxon>Bacteria</taxon>
        <taxon>Pseudomonadati</taxon>
        <taxon>Pseudomonadota</taxon>
        <taxon>Alphaproteobacteria</taxon>
        <taxon>Hyphomicrobiales</taxon>
        <taxon>Phyllobacteriaceae</taxon>
        <taxon>Aquamicrobium</taxon>
    </lineage>
</organism>
<protein>
    <submittedName>
        <fullName evidence="6">Tail assembly protein</fullName>
    </submittedName>
</protein>
<evidence type="ECO:0000256" key="4">
    <source>
        <dbReference type="ARBA" id="ARBA00022807"/>
    </source>
</evidence>
<evidence type="ECO:0000256" key="3">
    <source>
        <dbReference type="ARBA" id="ARBA00022801"/>
    </source>
</evidence>
<evidence type="ECO:0000313" key="7">
    <source>
        <dbReference type="Proteomes" id="UP000019849"/>
    </source>
</evidence>
<dbReference type="SUPFAM" id="SSF54001">
    <property type="entry name" value="Cysteine proteinases"/>
    <property type="match status" value="1"/>
</dbReference>
<keyword evidence="3" id="KW-0378">Hydrolase</keyword>
<evidence type="ECO:0000256" key="2">
    <source>
        <dbReference type="ARBA" id="ARBA00022670"/>
    </source>
</evidence>
<dbReference type="eggNOG" id="COG0791">
    <property type="taxonomic scope" value="Bacteria"/>
</dbReference>
<dbReference type="GO" id="GO:0006508">
    <property type="term" value="P:proteolysis"/>
    <property type="evidence" value="ECO:0007669"/>
    <property type="project" value="UniProtKB-KW"/>
</dbReference>
<proteinExistence type="inferred from homology"/>
<reference evidence="6 7" key="1">
    <citation type="submission" date="2014-02" db="EMBL/GenBank/DDBJ databases">
        <title>Aquamicrobium defluvii Genome sequencing.</title>
        <authorList>
            <person name="Wang X."/>
        </authorList>
    </citation>
    <scope>NUCLEOTIDE SEQUENCE [LARGE SCALE GENOMIC DNA]</scope>
    <source>
        <strain evidence="6 7">W13Z1</strain>
    </source>
</reference>
<keyword evidence="2" id="KW-0645">Protease</keyword>
<sequence length="133" mass="14878">MMDLNHYVGLPWRDRGRMRDGCDCWGLLRLVYAGELGIGLPDHSSGYADTSDRPAVAGLIEAGLADWIPVAVGCERPLDAILIRQAPWHVGIIVRRGLMLHMPENQSSCIEPYDTGRWSRRVEGIYRHRSAAP</sequence>
<name>A0A011VNS6_9HYPH</name>
<dbReference type="InterPro" id="IPR000064">
    <property type="entry name" value="NLP_P60_dom"/>
</dbReference>
<comment type="similarity">
    <text evidence="1">Belongs to the peptidase C40 family.</text>
</comment>
<gene>
    <name evidence="6" type="ORF">BG36_07555</name>
</gene>
<dbReference type="PATRIC" id="fig|69279.3.peg.417"/>